<gene>
    <name evidence="2" type="ORF">PL78_10210</name>
</gene>
<evidence type="ECO:0000256" key="1">
    <source>
        <dbReference type="SAM" id="SignalP"/>
    </source>
</evidence>
<evidence type="ECO:0008006" key="4">
    <source>
        <dbReference type="Google" id="ProtNLM"/>
    </source>
</evidence>
<evidence type="ECO:0000313" key="2">
    <source>
        <dbReference type="EMBL" id="ANI30194.1"/>
    </source>
</evidence>
<protein>
    <recommendedName>
        <fullName evidence="4">C-type lysozyme inhibitor domain-containing protein</fullName>
    </recommendedName>
</protein>
<keyword evidence="1" id="KW-0732">Signal</keyword>
<feature type="chain" id="PRO_5045862766" description="C-type lysozyme inhibitor domain-containing protein" evidence="1">
    <location>
        <begin position="20"/>
        <end position="103"/>
    </location>
</feature>
<organism evidence="2 3">
    <name type="scientific">Yersinia entomophaga</name>
    <dbReference type="NCBI Taxonomy" id="935293"/>
    <lineage>
        <taxon>Bacteria</taxon>
        <taxon>Pseudomonadati</taxon>
        <taxon>Pseudomonadota</taxon>
        <taxon>Gammaproteobacteria</taxon>
        <taxon>Enterobacterales</taxon>
        <taxon>Yersiniaceae</taxon>
        <taxon>Yersinia</taxon>
    </lineage>
</organism>
<accession>A0ABN4PXF1</accession>
<dbReference type="RefSeq" id="WP_064515264.1">
    <property type="nucleotide sequence ID" value="NZ_CBCSBH010000001.1"/>
</dbReference>
<feature type="signal peptide" evidence="1">
    <location>
        <begin position="1"/>
        <end position="19"/>
    </location>
</feature>
<sequence length="103" mass="11826">MLWKLGMAAMSLCVFQASASDYVCENQMFDSKVEHLEMTRDANLLSLQRPGHEIFYAKKEDGSIYYHVLGSGQPEAIQVISDNELWYYVQGKLYEKCYRAEGS</sequence>
<dbReference type="Proteomes" id="UP000266744">
    <property type="component" value="Chromosome"/>
</dbReference>
<evidence type="ECO:0000313" key="3">
    <source>
        <dbReference type="Proteomes" id="UP000266744"/>
    </source>
</evidence>
<proteinExistence type="predicted"/>
<reference evidence="3" key="1">
    <citation type="journal article" date="2016" name="Toxins">
        <title>The Draft Genome Sequence of the Yersinia entomophaga Entomopathogenic Type Strain MH96T.</title>
        <authorList>
            <person name="Hurst M.R."/>
            <person name="Beattie A."/>
            <person name="Altermann E."/>
            <person name="Moraga R.M."/>
            <person name="Harper L.A."/>
            <person name="Calder J."/>
            <person name="Laugraud A."/>
        </authorList>
    </citation>
    <scope>NUCLEOTIDE SEQUENCE [LARGE SCALE GENOMIC DNA]</scope>
    <source>
        <strain evidence="3">MH96</strain>
    </source>
</reference>
<keyword evidence="3" id="KW-1185">Reference proteome</keyword>
<dbReference type="EMBL" id="CP010029">
    <property type="protein sequence ID" value="ANI30194.1"/>
    <property type="molecule type" value="Genomic_DNA"/>
</dbReference>
<name>A0ABN4PXF1_YERET</name>